<organism evidence="2 3">
    <name type="scientific">Porphyra umbilicalis</name>
    <name type="common">Purple laver</name>
    <name type="synonym">Red alga</name>
    <dbReference type="NCBI Taxonomy" id="2786"/>
    <lineage>
        <taxon>Eukaryota</taxon>
        <taxon>Rhodophyta</taxon>
        <taxon>Bangiophyceae</taxon>
        <taxon>Bangiales</taxon>
        <taxon>Bangiaceae</taxon>
        <taxon>Porphyra</taxon>
    </lineage>
</organism>
<keyword evidence="3" id="KW-1185">Reference proteome</keyword>
<accession>A0A1X6PHR2</accession>
<feature type="compositionally biased region" description="Basic residues" evidence="1">
    <location>
        <begin position="456"/>
        <end position="469"/>
    </location>
</feature>
<dbReference type="EMBL" id="KV918775">
    <property type="protein sequence ID" value="OSX80391.1"/>
    <property type="molecule type" value="Genomic_DNA"/>
</dbReference>
<feature type="region of interest" description="Disordered" evidence="1">
    <location>
        <begin position="91"/>
        <end position="177"/>
    </location>
</feature>
<feature type="compositionally biased region" description="Low complexity" evidence="1">
    <location>
        <begin position="8"/>
        <end position="23"/>
    </location>
</feature>
<dbReference type="PROSITE" id="PS51318">
    <property type="entry name" value="TAT"/>
    <property type="match status" value="1"/>
</dbReference>
<feature type="compositionally biased region" description="Low complexity" evidence="1">
    <location>
        <begin position="93"/>
        <end position="113"/>
    </location>
</feature>
<feature type="compositionally biased region" description="Low complexity" evidence="1">
    <location>
        <begin position="132"/>
        <end position="142"/>
    </location>
</feature>
<dbReference type="AlphaFoldDB" id="A0A1X6PHR2"/>
<name>A0A1X6PHR2_PORUM</name>
<feature type="compositionally biased region" description="Pro residues" evidence="1">
    <location>
        <begin position="146"/>
        <end position="177"/>
    </location>
</feature>
<feature type="compositionally biased region" description="Basic and acidic residues" evidence="1">
    <location>
        <begin position="470"/>
        <end position="486"/>
    </location>
</feature>
<dbReference type="InterPro" id="IPR006311">
    <property type="entry name" value="TAT_signal"/>
</dbReference>
<gene>
    <name evidence="2" type="ORF">BU14_0052s0007</name>
</gene>
<dbReference type="Proteomes" id="UP000218209">
    <property type="component" value="Unassembled WGS sequence"/>
</dbReference>
<feature type="compositionally biased region" description="Pro residues" evidence="1">
    <location>
        <begin position="114"/>
        <end position="131"/>
    </location>
</feature>
<evidence type="ECO:0000313" key="3">
    <source>
        <dbReference type="Proteomes" id="UP000218209"/>
    </source>
</evidence>
<feature type="region of interest" description="Disordered" evidence="1">
    <location>
        <begin position="1"/>
        <end position="37"/>
    </location>
</feature>
<proteinExistence type="predicted"/>
<feature type="region of interest" description="Disordered" evidence="1">
    <location>
        <begin position="436"/>
        <end position="492"/>
    </location>
</feature>
<reference evidence="2 3" key="1">
    <citation type="submission" date="2017-03" db="EMBL/GenBank/DDBJ databases">
        <title>WGS assembly of Porphyra umbilicalis.</title>
        <authorList>
            <person name="Brawley S.H."/>
            <person name="Blouin N.A."/>
            <person name="Ficko-Blean E."/>
            <person name="Wheeler G.L."/>
            <person name="Lohr M."/>
            <person name="Goodson H.V."/>
            <person name="Jenkins J.W."/>
            <person name="Blaby-Haas C.E."/>
            <person name="Helliwell K.E."/>
            <person name="Chan C."/>
            <person name="Marriage T."/>
            <person name="Bhattacharya D."/>
            <person name="Klein A.S."/>
            <person name="Badis Y."/>
            <person name="Brodie J."/>
            <person name="Cao Y."/>
            <person name="Collen J."/>
            <person name="Dittami S.M."/>
            <person name="Gachon C.M."/>
            <person name="Green B.R."/>
            <person name="Karpowicz S."/>
            <person name="Kim J.W."/>
            <person name="Kudahl U."/>
            <person name="Lin S."/>
            <person name="Michel G."/>
            <person name="Mittag M."/>
            <person name="Olson B.J."/>
            <person name="Pangilinan J."/>
            <person name="Peng Y."/>
            <person name="Qiu H."/>
            <person name="Shu S."/>
            <person name="Singer J.T."/>
            <person name="Smith A.G."/>
            <person name="Sprecher B.N."/>
            <person name="Wagner V."/>
            <person name="Wang W."/>
            <person name="Wang Z.-Y."/>
            <person name="Yan J."/>
            <person name="Yarish C."/>
            <person name="Zoeuner-Riek S."/>
            <person name="Zhuang Y."/>
            <person name="Zou Y."/>
            <person name="Lindquist E.A."/>
            <person name="Grimwood J."/>
            <person name="Barry K."/>
            <person name="Rokhsar D.S."/>
            <person name="Schmutz J."/>
            <person name="Stiller J.W."/>
            <person name="Grossman A.R."/>
            <person name="Prochnik S.E."/>
        </authorList>
    </citation>
    <scope>NUCLEOTIDE SEQUENCE [LARGE SCALE GENOMIC DNA]</scope>
    <source>
        <strain evidence="2">4086291</strain>
    </source>
</reference>
<protein>
    <submittedName>
        <fullName evidence="2">Uncharacterized protein</fullName>
    </submittedName>
</protein>
<evidence type="ECO:0000313" key="2">
    <source>
        <dbReference type="EMBL" id="OSX80391.1"/>
    </source>
</evidence>
<sequence length="492" mass="50085">MPPRREALPAAAAAAAGATAGSVPPAPARTGVRTPPVRQLRSAAVLTRLRAAAAAAAALVAQAETRAAAAAAAGGSAGLGPLDAEEEADGEIAPLHPGGAPPAGEAANARPLRTAPPSPPPPSLATPPPPDGNIDPDPAAWDAHQHPPPPPPPALPAGLPPPFGFRAQAPPPSLLPPPVPPLPASHGGWQRPSGWGGFPTPPGQAGAPFGGGGGGGGGFAAAPLAGWDNSGWGLGGDGGDDAPLPFLAPISSSYHTVRDRFSQREAARVYHRRPRCEGYDAPAPNLSGSYGYYPSPFRPTTTNFSDHFVGSENTNGGGARNAQEAVILYQLAAWLGNANNGLVELETAIREQRLAPADAASAVAGLRTCVFQSWVFATTRFEVLALMRQRPQFALDLARAILSPRDTGMGGVATAQYHQAAAIAQATTIARDEANRANRASRGGSGDGPASDSGRGRGHGYPRGRRGKRYRDDGGGDPDHGSDRGRGRGRGR</sequence>
<evidence type="ECO:0000256" key="1">
    <source>
        <dbReference type="SAM" id="MobiDB-lite"/>
    </source>
</evidence>